<feature type="domain" description="CoA-binding" evidence="1">
    <location>
        <begin position="19"/>
        <end position="114"/>
    </location>
</feature>
<dbReference type="Pfam" id="PF13380">
    <property type="entry name" value="CoA_binding_2"/>
    <property type="match status" value="1"/>
</dbReference>
<accession>A0A5M3WRF1</accession>
<organism evidence="2 3">
    <name type="scientific">Acrocarpospora macrocephala</name>
    <dbReference type="NCBI Taxonomy" id="150177"/>
    <lineage>
        <taxon>Bacteria</taxon>
        <taxon>Bacillati</taxon>
        <taxon>Actinomycetota</taxon>
        <taxon>Actinomycetes</taxon>
        <taxon>Streptosporangiales</taxon>
        <taxon>Streptosporangiaceae</taxon>
        <taxon>Acrocarpospora</taxon>
    </lineage>
</organism>
<dbReference type="EMBL" id="BLAE01000027">
    <property type="protein sequence ID" value="GES11180.1"/>
    <property type="molecule type" value="Genomic_DNA"/>
</dbReference>
<dbReference type="InterPro" id="IPR036291">
    <property type="entry name" value="NAD(P)-bd_dom_sf"/>
</dbReference>
<proteinExistence type="predicted"/>
<dbReference type="SMART" id="SM00881">
    <property type="entry name" value="CoA_binding"/>
    <property type="match status" value="1"/>
</dbReference>
<dbReference type="InterPro" id="IPR016102">
    <property type="entry name" value="Succinyl-CoA_synth-like"/>
</dbReference>
<dbReference type="Pfam" id="PF13607">
    <property type="entry name" value="Succ_CoA_lig"/>
    <property type="match status" value="1"/>
</dbReference>
<comment type="caution">
    <text evidence="2">The sequence shown here is derived from an EMBL/GenBank/DDBJ whole genome shotgun (WGS) entry which is preliminary data.</text>
</comment>
<dbReference type="Gene3D" id="3.40.50.720">
    <property type="entry name" value="NAD(P)-binding Rossmann-like Domain"/>
    <property type="match status" value="1"/>
</dbReference>
<dbReference type="InterPro" id="IPR032875">
    <property type="entry name" value="Succ_CoA_lig_flav_dom"/>
</dbReference>
<dbReference type="PANTHER" id="PTHR42793:SF1">
    <property type="entry name" value="PEPTIDYL-LYSINE N-ACETYLTRANSFERASE PATZ"/>
    <property type="match status" value="1"/>
</dbReference>
<dbReference type="InterPro" id="IPR003781">
    <property type="entry name" value="CoA-bd"/>
</dbReference>
<evidence type="ECO:0000313" key="3">
    <source>
        <dbReference type="Proteomes" id="UP000331127"/>
    </source>
</evidence>
<sequence>MHTVERNVRLEGSALVELLARPASVAVVGASADPQRLSGRPLDYLKRLGYAGRLYAVNARADLPDVTTVRTLLDLEPGSVDVALVALPAPGVVAALRQAEEIGVRAAVVIASGFEDRDGPARRDLDRLAASSKLRIIGPNCVGTVGVAASSYLTFSSVLLQDLPRPGRIGLVTQSGALGNSLLQSLIRRHVGLNQWFSTGDETGTGAIELATGLLELQDVDAVGMFLEGVTDRHWLGPLESALRSTGKPLFVLKAAHSESGRMAAAGHTGRVVGSADASEAILAHAGVRQVASLAELADALVVAGVNPGLPRAERPSVSLVSVSGAAGVIGADLVAQDRRLRMAEVTGENLPLDGRLHPQNPLDVPFINETGVFTDAVTTMSTSRSVDIVVGVESSLAHDREELVAKVVAAPPAAPVVLTSLSEDDTMPAHLTEALRGAGIAYLPTVDRAVRAIALCAAENTEPDTVHPSSSDLRGIEWVAGRLPDDLPWVRWRMLADEPAVPPYVVKAAGRTILHRTELGAVRIVRTAEEAAEAVDAVRAVCRQYDDAVMVQDIAPDGFEVMVSVADDPEFGPVAFVRPGGTLAELMSGQAVIWSGWPERRRLEVLRGSRIGELLVSYRGGKRYDVEELSRVVSQALAAVAGDLEFLELNPVIVHETGVSLVDAAGRPRPNSPEGAASA</sequence>
<evidence type="ECO:0000259" key="1">
    <source>
        <dbReference type="SMART" id="SM00881"/>
    </source>
</evidence>
<dbReference type="SUPFAM" id="SSF56059">
    <property type="entry name" value="Glutathione synthetase ATP-binding domain-like"/>
    <property type="match status" value="1"/>
</dbReference>
<name>A0A5M3WRF1_9ACTN</name>
<reference evidence="2 3" key="1">
    <citation type="submission" date="2019-10" db="EMBL/GenBank/DDBJ databases">
        <title>Whole genome shotgun sequence of Acrocarpospora macrocephala NBRC 16266.</title>
        <authorList>
            <person name="Ichikawa N."/>
            <person name="Kimura A."/>
            <person name="Kitahashi Y."/>
            <person name="Komaki H."/>
            <person name="Oguchi A."/>
        </authorList>
    </citation>
    <scope>NUCLEOTIDE SEQUENCE [LARGE SCALE GENOMIC DNA]</scope>
    <source>
        <strain evidence="2 3">NBRC 16266</strain>
    </source>
</reference>
<protein>
    <submittedName>
        <fullName evidence="2">Acyl-CoA synthetase</fullName>
    </submittedName>
</protein>
<gene>
    <name evidence="2" type="ORF">Amac_047770</name>
</gene>
<dbReference type="PANTHER" id="PTHR42793">
    <property type="entry name" value="COA BINDING DOMAIN CONTAINING PROTEIN"/>
    <property type="match status" value="1"/>
</dbReference>
<dbReference type="SUPFAM" id="SSF52210">
    <property type="entry name" value="Succinyl-CoA synthetase domains"/>
    <property type="match status" value="2"/>
</dbReference>
<dbReference type="OrthoDB" id="190266at2"/>
<dbReference type="Gene3D" id="3.40.50.261">
    <property type="entry name" value="Succinyl-CoA synthetase domains"/>
    <property type="match status" value="2"/>
</dbReference>
<dbReference type="Pfam" id="PF13549">
    <property type="entry name" value="ATP-grasp_5"/>
    <property type="match status" value="1"/>
</dbReference>
<dbReference type="Gene3D" id="3.30.470.20">
    <property type="entry name" value="ATP-grasp fold, B domain"/>
    <property type="match status" value="1"/>
</dbReference>
<dbReference type="SUPFAM" id="SSF51735">
    <property type="entry name" value="NAD(P)-binding Rossmann-fold domains"/>
    <property type="match status" value="1"/>
</dbReference>
<dbReference type="AlphaFoldDB" id="A0A5M3WRF1"/>
<keyword evidence="3" id="KW-1185">Reference proteome</keyword>
<evidence type="ECO:0000313" key="2">
    <source>
        <dbReference type="EMBL" id="GES11180.1"/>
    </source>
</evidence>
<dbReference type="Proteomes" id="UP000331127">
    <property type="component" value="Unassembled WGS sequence"/>
</dbReference>